<feature type="signal peptide" evidence="2">
    <location>
        <begin position="1"/>
        <end position="20"/>
    </location>
</feature>
<gene>
    <name evidence="3" type="ORF">CI109_104528</name>
</gene>
<name>A0A5M6BTG0_9TREE</name>
<evidence type="ECO:0000256" key="2">
    <source>
        <dbReference type="SAM" id="SignalP"/>
    </source>
</evidence>
<proteinExistence type="predicted"/>
<dbReference type="InterPro" id="IPR001938">
    <property type="entry name" value="Thaumatin"/>
</dbReference>
<dbReference type="InterPro" id="IPR037176">
    <property type="entry name" value="Osmotin/thaumatin-like_sf"/>
</dbReference>
<reference evidence="3" key="2">
    <citation type="submission" date="2024-01" db="EMBL/GenBank/DDBJ databases">
        <title>Comparative genomics of Cryptococcus and Kwoniella reveals pathogenesis evolution and contrasting modes of karyotype evolution via chromosome fusion or intercentromeric recombination.</title>
        <authorList>
            <person name="Coelho M.A."/>
            <person name="David-Palma M."/>
            <person name="Shea T."/>
            <person name="Bowers K."/>
            <person name="McGinley-Smith S."/>
            <person name="Mohammad A.W."/>
            <person name="Gnirke A."/>
            <person name="Yurkov A.M."/>
            <person name="Nowrousian M."/>
            <person name="Sun S."/>
            <person name="Cuomo C.A."/>
            <person name="Heitman J."/>
        </authorList>
    </citation>
    <scope>NUCLEOTIDE SEQUENCE</scope>
    <source>
        <strain evidence="3">CBS 12478</strain>
    </source>
</reference>
<dbReference type="GeneID" id="43590873"/>
<dbReference type="AlphaFoldDB" id="A0A5M6BTG0"/>
<dbReference type="SMART" id="SM00205">
    <property type="entry name" value="THN"/>
    <property type="match status" value="1"/>
</dbReference>
<dbReference type="KEGG" id="ksn:43590873"/>
<dbReference type="EMBL" id="CP144058">
    <property type="protein sequence ID" value="WWD20055.1"/>
    <property type="molecule type" value="Genomic_DNA"/>
</dbReference>
<keyword evidence="4" id="KW-1185">Reference proteome</keyword>
<dbReference type="Gene3D" id="2.60.110.10">
    <property type="entry name" value="Thaumatin"/>
    <property type="match status" value="1"/>
</dbReference>
<evidence type="ECO:0000256" key="1">
    <source>
        <dbReference type="SAM" id="MobiDB-lite"/>
    </source>
</evidence>
<dbReference type="Pfam" id="PF00314">
    <property type="entry name" value="Thaumatin"/>
    <property type="match status" value="1"/>
</dbReference>
<dbReference type="Proteomes" id="UP000322225">
    <property type="component" value="Chromosome 8"/>
</dbReference>
<reference evidence="3" key="1">
    <citation type="submission" date="2017-08" db="EMBL/GenBank/DDBJ databases">
        <authorList>
            <person name="Cuomo C."/>
            <person name="Billmyre B."/>
            <person name="Heitman J."/>
        </authorList>
    </citation>
    <scope>NUCLEOTIDE SEQUENCE</scope>
    <source>
        <strain evidence="3">CBS 12478</strain>
    </source>
</reference>
<evidence type="ECO:0000313" key="3">
    <source>
        <dbReference type="EMBL" id="WWD20055.1"/>
    </source>
</evidence>
<organism evidence="3 4">
    <name type="scientific">Kwoniella shandongensis</name>
    <dbReference type="NCBI Taxonomy" id="1734106"/>
    <lineage>
        <taxon>Eukaryota</taxon>
        <taxon>Fungi</taxon>
        <taxon>Dikarya</taxon>
        <taxon>Basidiomycota</taxon>
        <taxon>Agaricomycotina</taxon>
        <taxon>Tremellomycetes</taxon>
        <taxon>Tremellales</taxon>
        <taxon>Cryptococcaceae</taxon>
        <taxon>Kwoniella</taxon>
    </lineage>
</organism>
<accession>A0A5M6BTG0</accession>
<feature type="compositionally biased region" description="Basic residues" evidence="1">
    <location>
        <begin position="474"/>
        <end position="484"/>
    </location>
</feature>
<dbReference type="RefSeq" id="XP_031859074.1">
    <property type="nucleotide sequence ID" value="XM_032006711.1"/>
</dbReference>
<sequence>MFAPSHTLPLLLSLITATSARQITVINSCASTIWPGLFTAPSSIQPSQPTGWELVSGQKTVFQVDENWTAGRIWARTGCVVQDGTFQCLTGNCGSGGGGVGLGGDITCTTTDQVPATLAEFTLNSTSIDNYDISLVDGFNIPLNIEVSDKSCTSPKCDHNINMDCPPLLRTGLDKSGKNLGCLQPCNAGFGQEAWGNRACCTGAYADPNLCQSCGVDYYDLFKKSCPNTYAYAYDEKSHTALWTCASNPDYTVEFCPSGSDYVGPKIPSNKYVSATATCANLATNFTSMFTVGPSPTKTASIGTLDVVATVAPNVDGAAAAEISAGTVSSTPVPAGAASSSSSTYSSGLALATSTSPAAATTQHGAIGIPSHSAPGSVTLDTAPPAAGVPTITVPTPVVLASTTGPSPYEPAGTSSPASDNVVGTTAPSADVLAVAATTAPGPAAPVPTTPSSCSSKKQGIRKRSAARGGDHAQKRKRSRLTRH</sequence>
<evidence type="ECO:0000313" key="4">
    <source>
        <dbReference type="Proteomes" id="UP000322225"/>
    </source>
</evidence>
<feature type="region of interest" description="Disordered" evidence="1">
    <location>
        <begin position="440"/>
        <end position="484"/>
    </location>
</feature>
<keyword evidence="2" id="KW-0732">Signal</keyword>
<protein>
    <submittedName>
        <fullName evidence="3">Uncharacterized protein</fullName>
    </submittedName>
</protein>
<dbReference type="OrthoDB" id="430315at2759"/>
<dbReference type="PANTHER" id="PTHR31048">
    <property type="entry name" value="OS03G0233200 PROTEIN"/>
    <property type="match status" value="1"/>
</dbReference>
<feature type="compositionally biased region" description="Polar residues" evidence="1">
    <location>
        <begin position="413"/>
        <end position="425"/>
    </location>
</feature>
<dbReference type="PROSITE" id="PS51367">
    <property type="entry name" value="THAUMATIN_2"/>
    <property type="match status" value="1"/>
</dbReference>
<feature type="region of interest" description="Disordered" evidence="1">
    <location>
        <begin position="402"/>
        <end position="425"/>
    </location>
</feature>
<feature type="chain" id="PRO_5043725160" evidence="2">
    <location>
        <begin position="21"/>
        <end position="484"/>
    </location>
</feature>
<dbReference type="SUPFAM" id="SSF49870">
    <property type="entry name" value="Osmotin, thaumatin-like protein"/>
    <property type="match status" value="1"/>
</dbReference>
<dbReference type="FunFam" id="2.60.110.10:FF:000011">
    <property type="entry name" value="Thaumatin family protein"/>
    <property type="match status" value="1"/>
</dbReference>